<evidence type="ECO:0000313" key="1">
    <source>
        <dbReference type="EMBL" id="OXA58441.1"/>
    </source>
</evidence>
<keyword evidence="2" id="KW-1185">Reference proteome</keyword>
<evidence type="ECO:0000313" key="2">
    <source>
        <dbReference type="Proteomes" id="UP000198287"/>
    </source>
</evidence>
<comment type="caution">
    <text evidence="1">The sequence shown here is derived from an EMBL/GenBank/DDBJ whole genome shotgun (WGS) entry which is preliminary data.</text>
</comment>
<organism evidence="1 2">
    <name type="scientific">Folsomia candida</name>
    <name type="common">Springtail</name>
    <dbReference type="NCBI Taxonomy" id="158441"/>
    <lineage>
        <taxon>Eukaryota</taxon>
        <taxon>Metazoa</taxon>
        <taxon>Ecdysozoa</taxon>
        <taxon>Arthropoda</taxon>
        <taxon>Hexapoda</taxon>
        <taxon>Collembola</taxon>
        <taxon>Entomobryomorpha</taxon>
        <taxon>Isotomoidea</taxon>
        <taxon>Isotomidae</taxon>
        <taxon>Proisotominae</taxon>
        <taxon>Folsomia</taxon>
    </lineage>
</organism>
<reference evidence="1 2" key="1">
    <citation type="submission" date="2015-12" db="EMBL/GenBank/DDBJ databases">
        <title>The genome of Folsomia candida.</title>
        <authorList>
            <person name="Faddeeva A."/>
            <person name="Derks M.F."/>
            <person name="Anvar Y."/>
            <person name="Smit S."/>
            <person name="Van Straalen N."/>
            <person name="Roelofs D."/>
        </authorList>
    </citation>
    <scope>NUCLEOTIDE SEQUENCE [LARGE SCALE GENOMIC DNA]</scope>
    <source>
        <strain evidence="1 2">VU population</strain>
        <tissue evidence="1">Whole body</tissue>
    </source>
</reference>
<name>A0A226ENQ9_FOLCA</name>
<sequence length="144" mass="16382">MMLDQKGVRCPAPIDQREPTFFSAHYPGRGRKGYKTEKDSLRERSATLCFKRIMFFTKQKTTRSVHRIQVSAVDGKVAVLVGSIQRLLSTGSSRQARKLQRDERKRRKCVLLLPIMQQQIVDNELPQLGTLLLGGHCLLFANGK</sequence>
<dbReference type="AlphaFoldDB" id="A0A226ENQ9"/>
<protein>
    <submittedName>
        <fullName evidence="1">Uncharacterized protein</fullName>
    </submittedName>
</protein>
<dbReference type="EMBL" id="LNIX01000003">
    <property type="protein sequence ID" value="OXA58441.1"/>
    <property type="molecule type" value="Genomic_DNA"/>
</dbReference>
<accession>A0A226ENQ9</accession>
<proteinExistence type="predicted"/>
<dbReference type="Proteomes" id="UP000198287">
    <property type="component" value="Unassembled WGS sequence"/>
</dbReference>
<gene>
    <name evidence="1" type="ORF">Fcan01_08150</name>
</gene>